<name>A0A450W7Q4_9GAMM</name>
<proteinExistence type="predicted"/>
<protein>
    <submittedName>
        <fullName evidence="1">Uncharacterized protein</fullName>
    </submittedName>
</protein>
<gene>
    <name evidence="1" type="ORF">BECKLFY1418C_GA0070996_100233</name>
</gene>
<evidence type="ECO:0000313" key="1">
    <source>
        <dbReference type="EMBL" id="VFK13028.1"/>
    </source>
</evidence>
<dbReference type="EMBL" id="CAADFN010000002">
    <property type="protein sequence ID" value="VFK13028.1"/>
    <property type="molecule type" value="Genomic_DNA"/>
</dbReference>
<reference evidence="1" key="1">
    <citation type="submission" date="2019-02" db="EMBL/GenBank/DDBJ databases">
        <authorList>
            <person name="Gruber-Vodicka R. H."/>
            <person name="Seah K. B. B."/>
        </authorList>
    </citation>
    <scope>NUCLEOTIDE SEQUENCE</scope>
    <source>
        <strain evidence="1">BECK_BY7</strain>
    </source>
</reference>
<dbReference type="AlphaFoldDB" id="A0A450W7Q4"/>
<accession>A0A450W7Q4</accession>
<sequence length="117" mass="13122">MSQVSQNTHLALSMLKITPCRFRGEASLVVVYEASLHHAGVTPNDKPSYSNFKDEPKYAGIPLHKGIQRVFKANKRSVEKVHARLSTTSRIHGHPLPGQQVPYITRSAAMYQVPFIR</sequence>
<organism evidence="1">
    <name type="scientific">Candidatus Kentrum sp. LFY</name>
    <dbReference type="NCBI Taxonomy" id="2126342"/>
    <lineage>
        <taxon>Bacteria</taxon>
        <taxon>Pseudomonadati</taxon>
        <taxon>Pseudomonadota</taxon>
        <taxon>Gammaproteobacteria</taxon>
        <taxon>Candidatus Kentrum</taxon>
    </lineage>
</organism>